<dbReference type="AlphaFoldDB" id="A0A2K2D1H6"/>
<organism evidence="2">
    <name type="scientific">Brachypodium distachyon</name>
    <name type="common">Purple false brome</name>
    <name type="synonym">Trachynia distachya</name>
    <dbReference type="NCBI Taxonomy" id="15368"/>
    <lineage>
        <taxon>Eukaryota</taxon>
        <taxon>Viridiplantae</taxon>
        <taxon>Streptophyta</taxon>
        <taxon>Embryophyta</taxon>
        <taxon>Tracheophyta</taxon>
        <taxon>Spermatophyta</taxon>
        <taxon>Magnoliopsida</taxon>
        <taxon>Liliopsida</taxon>
        <taxon>Poales</taxon>
        <taxon>Poaceae</taxon>
        <taxon>BOP clade</taxon>
        <taxon>Pooideae</taxon>
        <taxon>Stipodae</taxon>
        <taxon>Brachypodieae</taxon>
        <taxon>Brachypodium</taxon>
    </lineage>
</organism>
<evidence type="ECO:0000313" key="2">
    <source>
        <dbReference type="EMBL" id="PNT68128.1"/>
    </source>
</evidence>
<keyword evidence="1" id="KW-0472">Membrane</keyword>
<dbReference type="EnsemblPlants" id="PNT68128">
    <property type="protein sequence ID" value="PNT68128"/>
    <property type="gene ID" value="BRADI_3g36425v3"/>
</dbReference>
<gene>
    <name evidence="2" type="ORF">BRADI_3g36425v3</name>
</gene>
<reference evidence="2" key="2">
    <citation type="submission" date="2017-06" db="EMBL/GenBank/DDBJ databases">
        <title>WGS assembly of Brachypodium distachyon.</title>
        <authorList>
            <consortium name="The International Brachypodium Initiative"/>
            <person name="Lucas S."/>
            <person name="Harmon-Smith M."/>
            <person name="Lail K."/>
            <person name="Tice H."/>
            <person name="Grimwood J."/>
            <person name="Bruce D."/>
            <person name="Barry K."/>
            <person name="Shu S."/>
            <person name="Lindquist E."/>
            <person name="Wang M."/>
            <person name="Pitluck S."/>
            <person name="Vogel J.P."/>
            <person name="Garvin D.F."/>
            <person name="Mockler T.C."/>
            <person name="Schmutz J."/>
            <person name="Rokhsar D."/>
            <person name="Bevan M.W."/>
        </authorList>
    </citation>
    <scope>NUCLEOTIDE SEQUENCE</scope>
    <source>
        <strain evidence="2">Bd21</strain>
    </source>
</reference>
<proteinExistence type="predicted"/>
<dbReference type="Proteomes" id="UP000008810">
    <property type="component" value="Chromosome 3"/>
</dbReference>
<dbReference type="EMBL" id="CM000882">
    <property type="protein sequence ID" value="PNT68128.1"/>
    <property type="molecule type" value="Genomic_DNA"/>
</dbReference>
<dbReference type="PROSITE" id="PS51257">
    <property type="entry name" value="PROKAR_LIPOPROTEIN"/>
    <property type="match status" value="1"/>
</dbReference>
<accession>A0A2K2D1H6</accession>
<reference evidence="3" key="3">
    <citation type="submission" date="2018-08" db="UniProtKB">
        <authorList>
            <consortium name="EnsemblPlants"/>
        </authorList>
    </citation>
    <scope>IDENTIFICATION</scope>
    <source>
        <strain evidence="3">cv. Bd21</strain>
    </source>
</reference>
<evidence type="ECO:0000313" key="4">
    <source>
        <dbReference type="Proteomes" id="UP000008810"/>
    </source>
</evidence>
<dbReference type="Gramene" id="PNT68128">
    <property type="protein sequence ID" value="PNT68128"/>
    <property type="gene ID" value="BRADI_3g36425v3"/>
</dbReference>
<keyword evidence="1" id="KW-1133">Transmembrane helix</keyword>
<evidence type="ECO:0000256" key="1">
    <source>
        <dbReference type="SAM" id="Phobius"/>
    </source>
</evidence>
<sequence length="84" mass="9698">MTLKKIWLFYTFISCLVVGCRHGVLMDYTSTSSHIELRMLILGEAKMVHEEVCVYYSLVHARLISVRTICNLSGFRVIKCTCKH</sequence>
<dbReference type="InParanoid" id="A0A2K2D1H6"/>
<keyword evidence="4" id="KW-1185">Reference proteome</keyword>
<keyword evidence="1" id="KW-0812">Transmembrane</keyword>
<evidence type="ECO:0000313" key="3">
    <source>
        <dbReference type="EnsemblPlants" id="PNT68128"/>
    </source>
</evidence>
<reference evidence="2 3" key="1">
    <citation type="journal article" date="2010" name="Nature">
        <title>Genome sequencing and analysis of the model grass Brachypodium distachyon.</title>
        <authorList>
            <consortium name="International Brachypodium Initiative"/>
        </authorList>
    </citation>
    <scope>NUCLEOTIDE SEQUENCE [LARGE SCALE GENOMIC DNA]</scope>
    <source>
        <strain evidence="2 3">Bd21</strain>
    </source>
</reference>
<feature type="transmembrane region" description="Helical" evidence="1">
    <location>
        <begin position="6"/>
        <end position="24"/>
    </location>
</feature>
<name>A0A2K2D1H6_BRADI</name>
<protein>
    <submittedName>
        <fullName evidence="2 3">Uncharacterized protein</fullName>
    </submittedName>
</protein>